<protein>
    <submittedName>
        <fullName evidence="3">Uncharacterized protein</fullName>
    </submittedName>
</protein>
<proteinExistence type="predicted"/>
<dbReference type="Proteomes" id="UP001189429">
    <property type="component" value="Unassembled WGS sequence"/>
</dbReference>
<feature type="chain" id="PRO_5046100785" evidence="2">
    <location>
        <begin position="25"/>
        <end position="178"/>
    </location>
</feature>
<evidence type="ECO:0000313" key="4">
    <source>
        <dbReference type="Proteomes" id="UP001189429"/>
    </source>
</evidence>
<keyword evidence="4" id="KW-1185">Reference proteome</keyword>
<evidence type="ECO:0000256" key="2">
    <source>
        <dbReference type="SAM" id="SignalP"/>
    </source>
</evidence>
<organism evidence="3 4">
    <name type="scientific">Prorocentrum cordatum</name>
    <dbReference type="NCBI Taxonomy" id="2364126"/>
    <lineage>
        <taxon>Eukaryota</taxon>
        <taxon>Sar</taxon>
        <taxon>Alveolata</taxon>
        <taxon>Dinophyceae</taxon>
        <taxon>Prorocentrales</taxon>
        <taxon>Prorocentraceae</taxon>
        <taxon>Prorocentrum</taxon>
    </lineage>
</organism>
<feature type="compositionally biased region" description="Low complexity" evidence="1">
    <location>
        <begin position="114"/>
        <end position="127"/>
    </location>
</feature>
<feature type="compositionally biased region" description="Low complexity" evidence="1">
    <location>
        <begin position="85"/>
        <end position="99"/>
    </location>
</feature>
<evidence type="ECO:0000313" key="3">
    <source>
        <dbReference type="EMBL" id="CAK0888919.1"/>
    </source>
</evidence>
<sequence length="178" mass="18001">MFTPLAFCLFLVAGELLLRRGVLPIVRWMQVPVTAAAESLRGRGLVAFGGLVGTLRSGMREMDERPAGEERLAPQPAKDSGGGPPAADSSSMRRSSSLGDTGGVGGDTDEAAEEAAGAQEAGAAAHGGATGGPCSPAAGDTAEPGEDAKDGQRRPVTASWMVLLLLGPRARCCSHCSG</sequence>
<feature type="region of interest" description="Disordered" evidence="1">
    <location>
        <begin position="59"/>
        <end position="154"/>
    </location>
</feature>
<gene>
    <name evidence="3" type="ORF">PCOR1329_LOCUS69606</name>
</gene>
<keyword evidence="2" id="KW-0732">Signal</keyword>
<reference evidence="3" key="1">
    <citation type="submission" date="2023-10" db="EMBL/GenBank/DDBJ databases">
        <authorList>
            <person name="Chen Y."/>
            <person name="Shah S."/>
            <person name="Dougan E. K."/>
            <person name="Thang M."/>
            <person name="Chan C."/>
        </authorList>
    </citation>
    <scope>NUCLEOTIDE SEQUENCE [LARGE SCALE GENOMIC DNA]</scope>
</reference>
<comment type="caution">
    <text evidence="3">The sequence shown here is derived from an EMBL/GenBank/DDBJ whole genome shotgun (WGS) entry which is preliminary data.</text>
</comment>
<evidence type="ECO:0000256" key="1">
    <source>
        <dbReference type="SAM" id="MobiDB-lite"/>
    </source>
</evidence>
<feature type="compositionally biased region" description="Basic and acidic residues" evidence="1">
    <location>
        <begin position="59"/>
        <end position="72"/>
    </location>
</feature>
<dbReference type="EMBL" id="CAUYUJ010019148">
    <property type="protein sequence ID" value="CAK0888919.1"/>
    <property type="molecule type" value="Genomic_DNA"/>
</dbReference>
<accession>A0ABN9WQF0</accession>
<feature type="signal peptide" evidence="2">
    <location>
        <begin position="1"/>
        <end position="24"/>
    </location>
</feature>
<name>A0ABN9WQF0_9DINO</name>